<dbReference type="InterPro" id="IPR051688">
    <property type="entry name" value="USP_A"/>
</dbReference>
<dbReference type="STRING" id="126673.AWC01_07865"/>
<dbReference type="OrthoDB" id="3174546at2"/>
<dbReference type="Gene3D" id="3.40.50.620">
    <property type="entry name" value="HUPs"/>
    <property type="match status" value="2"/>
</dbReference>
<dbReference type="AlphaFoldDB" id="A0A1X1TD41"/>
<name>A0A1X1TD41_9MYCO</name>
<evidence type="ECO:0000313" key="4">
    <source>
        <dbReference type="Proteomes" id="UP000193564"/>
    </source>
</evidence>
<accession>A0A1X1TD41</accession>
<dbReference type="PANTHER" id="PTHR43010">
    <property type="entry name" value="UNIVERSAL STRESS PROTEIN SLR1230"/>
    <property type="match status" value="1"/>
</dbReference>
<organism evidence="3 4">
    <name type="scientific">Mycolicibacterium doricum</name>
    <dbReference type="NCBI Taxonomy" id="126673"/>
    <lineage>
        <taxon>Bacteria</taxon>
        <taxon>Bacillati</taxon>
        <taxon>Actinomycetota</taxon>
        <taxon>Actinomycetes</taxon>
        <taxon>Mycobacteriales</taxon>
        <taxon>Mycobacteriaceae</taxon>
        <taxon>Mycolicibacterium</taxon>
    </lineage>
</organism>
<dbReference type="Pfam" id="PF00582">
    <property type="entry name" value="Usp"/>
    <property type="match status" value="2"/>
</dbReference>
<dbReference type="InterPro" id="IPR006016">
    <property type="entry name" value="UspA"/>
</dbReference>
<feature type="domain" description="UspA" evidence="2">
    <location>
        <begin position="9"/>
        <end position="146"/>
    </location>
</feature>
<dbReference type="EMBL" id="LQOS01000022">
    <property type="protein sequence ID" value="ORV42409.1"/>
    <property type="molecule type" value="Genomic_DNA"/>
</dbReference>
<gene>
    <name evidence="3" type="ORF">AWC01_07865</name>
</gene>
<comment type="caution">
    <text evidence="3">The sequence shown here is derived from an EMBL/GenBank/DDBJ whole genome shotgun (WGS) entry which is preliminary data.</text>
</comment>
<dbReference type="SUPFAM" id="SSF52402">
    <property type="entry name" value="Adenine nucleotide alpha hydrolases-like"/>
    <property type="match status" value="2"/>
</dbReference>
<dbReference type="Proteomes" id="UP000193564">
    <property type="component" value="Unassembled WGS sequence"/>
</dbReference>
<sequence>MSTAGQSGIVVGVDGSPSSDVAVRWAAREAVMRGVRLVLVHVLSTDVTAVWAMAVPAAPLPAEFFESRERAARTVLAAAEALATESGAVDVTTDFVYAAQVPGLVDAAKGADMVVVGTRGHGAVKRLLLGSVSTGLLHHARCPVAVAVVGADSETAPATGPVVVGVDGSRASQRAVEIAFEEASMRGVDLVALHSWSDRSESLHPYVDWATVQVPAEETLAVSLAGWCERYPDVTVHRESVFDRPVEHLLERSEGAQLLVVGSHGRGGFAGMLLGSVSTAVVQAARVPVIVARGR</sequence>
<dbReference type="PRINTS" id="PR01438">
    <property type="entry name" value="UNVRSLSTRESS"/>
</dbReference>
<dbReference type="PANTHER" id="PTHR43010:SF1">
    <property type="entry name" value="USPA DOMAIN-CONTAINING PROTEIN"/>
    <property type="match status" value="1"/>
</dbReference>
<protein>
    <submittedName>
        <fullName evidence="3">Universal stress protein</fullName>
    </submittedName>
</protein>
<evidence type="ECO:0000313" key="3">
    <source>
        <dbReference type="EMBL" id="ORV42409.1"/>
    </source>
</evidence>
<comment type="similarity">
    <text evidence="1">Belongs to the universal stress protein A family.</text>
</comment>
<dbReference type="RefSeq" id="WP_085189719.1">
    <property type="nucleotide sequence ID" value="NZ_AP022605.1"/>
</dbReference>
<reference evidence="3 4" key="1">
    <citation type="submission" date="2016-01" db="EMBL/GenBank/DDBJ databases">
        <title>The new phylogeny of the genus Mycobacterium.</title>
        <authorList>
            <person name="Tarcisio F."/>
            <person name="Conor M."/>
            <person name="Antonella G."/>
            <person name="Elisabetta G."/>
            <person name="Giulia F.S."/>
            <person name="Sara T."/>
            <person name="Anna F."/>
            <person name="Clotilde B."/>
            <person name="Roberto B."/>
            <person name="Veronica D.S."/>
            <person name="Fabio R."/>
            <person name="Monica P."/>
            <person name="Olivier J."/>
            <person name="Enrico T."/>
            <person name="Nicola S."/>
        </authorList>
    </citation>
    <scope>NUCLEOTIDE SEQUENCE [LARGE SCALE GENOMIC DNA]</scope>
    <source>
        <strain evidence="3 4">DSM 44339</strain>
    </source>
</reference>
<dbReference type="InterPro" id="IPR014729">
    <property type="entry name" value="Rossmann-like_a/b/a_fold"/>
</dbReference>
<keyword evidence="4" id="KW-1185">Reference proteome</keyword>
<dbReference type="InterPro" id="IPR006015">
    <property type="entry name" value="Universal_stress_UspA"/>
</dbReference>
<proteinExistence type="inferred from homology"/>
<evidence type="ECO:0000259" key="2">
    <source>
        <dbReference type="Pfam" id="PF00582"/>
    </source>
</evidence>
<feature type="domain" description="UspA" evidence="2">
    <location>
        <begin position="161"/>
        <end position="293"/>
    </location>
</feature>
<evidence type="ECO:0000256" key="1">
    <source>
        <dbReference type="ARBA" id="ARBA00008791"/>
    </source>
</evidence>